<evidence type="ECO:0000256" key="3">
    <source>
        <dbReference type="ARBA" id="ARBA00008442"/>
    </source>
</evidence>
<feature type="coiled-coil region" evidence="9">
    <location>
        <begin position="342"/>
        <end position="369"/>
    </location>
</feature>
<dbReference type="RefSeq" id="XP_027612810.1">
    <property type="nucleotide sequence ID" value="XM_027757009.1"/>
</dbReference>
<evidence type="ECO:0000313" key="13">
    <source>
        <dbReference type="Proteomes" id="UP000287166"/>
    </source>
</evidence>
<dbReference type="InterPro" id="IPR028389">
    <property type="entry name" value="POT1"/>
</dbReference>
<sequence length="1175" mass="129817">MKRNTEGSADGHRKRPRVQEPEHAATEQHHDPFDASLKRDSSVLRADITDEQGYLEGKLKMRWPLLSAKSHIQLATNDGALLDIHFQGACSKYFSQLTFSIGDVIQLALKGVRVKVSGPGARRSHELTYEQGAIVKFLKAKDPAQNNRVVNTWKLDEEDTRTFARKPLDPNDWYSTPTLFTIDGSDNQERASSSASHTVPPPPVTDSRTAPSATTDVADSKNLATSSSVTAKPASRSEVQMNKNEDSAERSNGSESSTRSKRRRSPDRLSSKRTSEERGSSTTVAEPQSKPQPGSHPANCPQASSLIVLPANSKNDATEPQQRKDEQRMVPPTVSGPGSNVNADIAKETKQQKKARKKAERKLKAFRKERTLLVPGDSPDSASYIPTKSGESVSTNQANVNAPPLPITYEVVDPADKSALTHISNPTRVSPAPEPPVSTLSGHSETRDAPSDNSAVLHGATSSQLMNVPVQSALANTINTPSPASRTVISHIIDPSTASSTPLNSEDADSSAASKAGCWTSNGYYVPLSEIRERQTQNVIGVVTIAGRVAKTATNENMIKVIIVDPSNVETTGSGINCFSKANNWLPEPKTGDILILRQIQGDNHLGKLCGTAPSYKGWTWAIFDPRTHSTTGTSPFKPGEEEMHYCARLADWWKDVSKSRTSSDETGTIHHIIGPIGRASRVHRLICDASPQTEPSGFFDCTAEVLHGYNNDNGVYSLYITDYTRNPALTAVQRDWCPPQLADRVLKMEMWNSAAAKAPDIKVGEYWFFGNNRMKVSSGGYLEATISEANKMRKLDEDVLEGAPHLEALLQRKHDWGAAVQADGELFTHQLFQDIKPDHHFLCTVEIVYISHKSDTSCLFVTDYTSRSDLVPIAPTAPRASALKGMIVRIDLRSDTQVETAKNLTEGDFISIRNLRLTRSGGTEQLAGRLGGVERLINKLQAHDPTNEELKALLGRKSEWEVDYSRKMGRAVPPKRTGRASQRKEKPPVKLSCREKGFKTIREIECDEQCPTLFRICARIVDFYPRELRSWTVLRCTKCDKDLAEDYRRCAECDDAMDDKSYVKPVYEFFLRVEDEKGDRLDVSGCDEQGSLLKDLEAADFREDEIAYDKFIQRLAPLLGNLLKAEGSARRRFDDDFVPDTPLLALTVGMWPLNDGRGPPARGYVLQRHAVLEK</sequence>
<name>A0A401GI92_9APHY</name>
<evidence type="ECO:0000256" key="1">
    <source>
        <dbReference type="ARBA" id="ARBA00004123"/>
    </source>
</evidence>
<comment type="subcellular location">
    <subcellularLocation>
        <location evidence="2">Chromosome</location>
        <location evidence="2">Telomere</location>
    </subcellularLocation>
    <subcellularLocation>
        <location evidence="1">Nucleus</location>
    </subcellularLocation>
</comment>
<dbReference type="InterPro" id="IPR011564">
    <property type="entry name" value="Telomer_end-bd_POT1/Cdc13"/>
</dbReference>
<feature type="compositionally biased region" description="Basic and acidic residues" evidence="10">
    <location>
        <begin position="17"/>
        <end position="33"/>
    </location>
</feature>
<evidence type="ECO:0000256" key="6">
    <source>
        <dbReference type="ARBA" id="ARBA00022895"/>
    </source>
</evidence>
<evidence type="ECO:0000256" key="9">
    <source>
        <dbReference type="SAM" id="Coils"/>
    </source>
</evidence>
<keyword evidence="8" id="KW-0539">Nucleus</keyword>
<accession>A0A401GI92</accession>
<comment type="similarity">
    <text evidence="3">Belongs to the telombin family.</text>
</comment>
<dbReference type="GO" id="GO:0016233">
    <property type="term" value="P:telomere capping"/>
    <property type="evidence" value="ECO:0007669"/>
    <property type="project" value="TreeGrafter"/>
</dbReference>
<dbReference type="PANTHER" id="PTHR14513">
    <property type="entry name" value="PROTECTION OF TELOMERES 1"/>
    <property type="match status" value="1"/>
</dbReference>
<dbReference type="Proteomes" id="UP000287166">
    <property type="component" value="Unassembled WGS sequence"/>
</dbReference>
<dbReference type="GO" id="GO:0000783">
    <property type="term" value="C:nuclear telomere cap complex"/>
    <property type="evidence" value="ECO:0007669"/>
    <property type="project" value="TreeGrafter"/>
</dbReference>
<reference evidence="12 13" key="1">
    <citation type="journal article" date="2018" name="Sci. Rep.">
        <title>Genome sequence of the cauliflower mushroom Sparassis crispa (Hanabiratake) and its association with beneficial usage.</title>
        <authorList>
            <person name="Kiyama R."/>
            <person name="Furutani Y."/>
            <person name="Kawaguchi K."/>
            <person name="Nakanishi T."/>
        </authorList>
    </citation>
    <scope>NUCLEOTIDE SEQUENCE [LARGE SCALE GENOMIC DNA]</scope>
</reference>
<evidence type="ECO:0000256" key="8">
    <source>
        <dbReference type="ARBA" id="ARBA00023242"/>
    </source>
</evidence>
<dbReference type="Pfam" id="PF02765">
    <property type="entry name" value="POT1"/>
    <property type="match status" value="1"/>
</dbReference>
<evidence type="ECO:0000256" key="7">
    <source>
        <dbReference type="ARBA" id="ARBA00023125"/>
    </source>
</evidence>
<protein>
    <recommendedName>
        <fullName evidence="4">Protection of telomeres protein 1</fullName>
    </recommendedName>
</protein>
<gene>
    <name evidence="12" type="ORF">SCP_0402710</name>
</gene>
<feature type="region of interest" description="Disordered" evidence="10">
    <location>
        <begin position="422"/>
        <end position="456"/>
    </location>
</feature>
<dbReference type="GO" id="GO:0010521">
    <property type="term" value="F:telomerase inhibitor activity"/>
    <property type="evidence" value="ECO:0007669"/>
    <property type="project" value="TreeGrafter"/>
</dbReference>
<feature type="region of interest" description="Disordered" evidence="10">
    <location>
        <begin position="314"/>
        <end position="342"/>
    </location>
</feature>
<dbReference type="GO" id="GO:0098505">
    <property type="term" value="F:G-rich strand telomeric DNA binding"/>
    <property type="evidence" value="ECO:0007669"/>
    <property type="project" value="TreeGrafter"/>
</dbReference>
<keyword evidence="6" id="KW-0779">Telomere</keyword>
<keyword evidence="7" id="KW-0238">DNA-binding</keyword>
<keyword evidence="9" id="KW-0175">Coiled coil</keyword>
<dbReference type="SUPFAM" id="SSF50249">
    <property type="entry name" value="Nucleic acid-binding proteins"/>
    <property type="match status" value="3"/>
</dbReference>
<organism evidence="12 13">
    <name type="scientific">Sparassis crispa</name>
    <dbReference type="NCBI Taxonomy" id="139825"/>
    <lineage>
        <taxon>Eukaryota</taxon>
        <taxon>Fungi</taxon>
        <taxon>Dikarya</taxon>
        <taxon>Basidiomycota</taxon>
        <taxon>Agaricomycotina</taxon>
        <taxon>Agaricomycetes</taxon>
        <taxon>Polyporales</taxon>
        <taxon>Sparassidaceae</taxon>
        <taxon>Sparassis</taxon>
    </lineage>
</organism>
<dbReference type="InterPro" id="IPR012340">
    <property type="entry name" value="NA-bd_OB-fold"/>
</dbReference>
<evidence type="ECO:0000256" key="2">
    <source>
        <dbReference type="ARBA" id="ARBA00004574"/>
    </source>
</evidence>
<feature type="region of interest" description="Disordered" evidence="10">
    <location>
        <begin position="1"/>
        <end position="33"/>
    </location>
</feature>
<keyword evidence="13" id="KW-1185">Reference proteome</keyword>
<dbReference type="Gene3D" id="2.40.50.140">
    <property type="entry name" value="Nucleic acid-binding proteins"/>
    <property type="match status" value="4"/>
</dbReference>
<feature type="compositionally biased region" description="Polar residues" evidence="10">
    <location>
        <begin position="206"/>
        <end position="230"/>
    </location>
</feature>
<evidence type="ECO:0000259" key="11">
    <source>
        <dbReference type="SMART" id="SM00976"/>
    </source>
</evidence>
<proteinExistence type="inferred from homology"/>
<comment type="caution">
    <text evidence="12">The sequence shown here is derived from an EMBL/GenBank/DDBJ whole genome shotgun (WGS) entry which is preliminary data.</text>
</comment>
<feature type="domain" description="Telomeric single stranded DNA binding POT1/Cdc13" evidence="11">
    <location>
        <begin position="525"/>
        <end position="655"/>
    </location>
</feature>
<dbReference type="InterPro" id="IPR032042">
    <property type="entry name" value="POT1PC"/>
</dbReference>
<keyword evidence="5" id="KW-0158">Chromosome</keyword>
<dbReference type="SMART" id="SM00976">
    <property type="entry name" value="Telo_bind"/>
    <property type="match status" value="1"/>
</dbReference>
<evidence type="ECO:0000256" key="10">
    <source>
        <dbReference type="SAM" id="MobiDB-lite"/>
    </source>
</evidence>
<dbReference type="GeneID" id="38778814"/>
<dbReference type="GO" id="GO:0032210">
    <property type="term" value="P:regulation of telomere maintenance via telomerase"/>
    <property type="evidence" value="ECO:0007669"/>
    <property type="project" value="TreeGrafter"/>
</dbReference>
<evidence type="ECO:0000313" key="12">
    <source>
        <dbReference type="EMBL" id="GBE81897.1"/>
    </source>
</evidence>
<feature type="compositionally biased region" description="Basic and acidic residues" evidence="10">
    <location>
        <begin position="266"/>
        <end position="279"/>
    </location>
</feature>
<dbReference type="PANTHER" id="PTHR14513:SF0">
    <property type="entry name" value="PROTECTION OF TELOMERES PROTEIN 1"/>
    <property type="match status" value="1"/>
</dbReference>
<feature type="region of interest" description="Disordered" evidence="10">
    <location>
        <begin position="177"/>
        <end position="302"/>
    </location>
</feature>
<dbReference type="Pfam" id="PF16686">
    <property type="entry name" value="POT1PC"/>
    <property type="match status" value="1"/>
</dbReference>
<feature type="compositionally biased region" description="Polar residues" evidence="10">
    <location>
        <begin position="380"/>
        <end position="400"/>
    </location>
</feature>
<dbReference type="AlphaFoldDB" id="A0A401GI92"/>
<dbReference type="OrthoDB" id="2186770at2759"/>
<dbReference type="EMBL" id="BFAD01000004">
    <property type="protein sequence ID" value="GBE81897.1"/>
    <property type="molecule type" value="Genomic_DNA"/>
</dbReference>
<evidence type="ECO:0000256" key="4">
    <source>
        <dbReference type="ARBA" id="ARBA00015253"/>
    </source>
</evidence>
<dbReference type="InParanoid" id="A0A401GI92"/>
<feature type="region of interest" description="Disordered" evidence="10">
    <location>
        <begin position="373"/>
        <end position="401"/>
    </location>
</feature>
<dbReference type="STRING" id="139825.A0A401GI92"/>
<evidence type="ECO:0000256" key="5">
    <source>
        <dbReference type="ARBA" id="ARBA00022454"/>
    </source>
</evidence>
<feature type="compositionally biased region" description="Polar residues" evidence="10">
    <location>
        <begin position="280"/>
        <end position="292"/>
    </location>
</feature>